<evidence type="ECO:0000313" key="3">
    <source>
        <dbReference type="Proteomes" id="UP000258522"/>
    </source>
</evidence>
<dbReference type="InterPro" id="IPR038332">
    <property type="entry name" value="PPE_sf"/>
</dbReference>
<evidence type="ECO:0000259" key="1">
    <source>
        <dbReference type="Pfam" id="PF00934"/>
    </source>
</evidence>
<dbReference type="SUPFAM" id="SSF140459">
    <property type="entry name" value="PE/PPE dimer-like"/>
    <property type="match status" value="1"/>
</dbReference>
<dbReference type="EMBL" id="QAYL01000002">
    <property type="protein sequence ID" value="RFD26825.1"/>
    <property type="molecule type" value="Genomic_DNA"/>
</dbReference>
<dbReference type="RefSeq" id="WP_116539454.1">
    <property type="nucleotide sequence ID" value="NZ_QAYL01000002.1"/>
</dbReference>
<organism evidence="2 3">
    <name type="scientific">Mycobacterium uberis</name>
    <dbReference type="NCBI Taxonomy" id="2162698"/>
    <lineage>
        <taxon>Bacteria</taxon>
        <taxon>Bacillati</taxon>
        <taxon>Actinomycetota</taxon>
        <taxon>Actinomycetes</taxon>
        <taxon>Mycobacteriales</taxon>
        <taxon>Mycobacteriaceae</taxon>
        <taxon>Mycobacterium</taxon>
    </lineage>
</organism>
<dbReference type="Gene3D" id="1.10.287.850">
    <property type="entry name" value="HP0062-like domain"/>
    <property type="match status" value="1"/>
</dbReference>
<comment type="caution">
    <text evidence="2">The sequence shown here is derived from an EMBL/GenBank/DDBJ whole genome shotgun (WGS) entry which is preliminary data.</text>
</comment>
<dbReference type="InterPro" id="IPR000084">
    <property type="entry name" value="PE-PGRS_N"/>
</dbReference>
<sequence>MQEGSSSVGAANAAAVSTTIVVLTNGADEILATIAALFSENAQDHQMASAYATTFYEQFVQALNSAAGRYTTSEAANVTPLQKVLNAINAPIEAVLEHPLNR</sequence>
<accession>A0A3E1HKN2</accession>
<name>A0A3E1HKN2_9MYCO</name>
<reference evidence="2 3" key="1">
    <citation type="submission" date="2018-07" db="EMBL/GenBank/DDBJ databases">
        <title>Whole genome sequence of Mycobacterium uberis.</title>
        <authorList>
            <person name="Benjak A."/>
        </authorList>
    </citation>
    <scope>NUCLEOTIDE SEQUENCE [LARGE SCALE GENOMIC DNA]</scope>
    <source>
        <strain evidence="2 3">Jura</strain>
    </source>
</reference>
<dbReference type="Proteomes" id="UP000258522">
    <property type="component" value="Unassembled WGS sequence"/>
</dbReference>
<keyword evidence="3" id="KW-1185">Reference proteome</keyword>
<dbReference type="OrthoDB" id="4753307at2"/>
<gene>
    <name evidence="2" type="ORF">MUBE_03265</name>
</gene>
<evidence type="ECO:0000313" key="2">
    <source>
        <dbReference type="EMBL" id="RFD26825.1"/>
    </source>
</evidence>
<protein>
    <recommendedName>
        <fullName evidence="1">PE domain-containing protein</fullName>
    </recommendedName>
</protein>
<dbReference type="Pfam" id="PF00934">
    <property type="entry name" value="PE"/>
    <property type="match status" value="1"/>
</dbReference>
<feature type="domain" description="PE" evidence="1">
    <location>
        <begin position="5"/>
        <end position="77"/>
    </location>
</feature>
<dbReference type="AlphaFoldDB" id="A0A3E1HKN2"/>
<proteinExistence type="predicted"/>